<comment type="caution">
    <text evidence="1">The sequence shown here is derived from an EMBL/GenBank/DDBJ whole genome shotgun (WGS) entry which is preliminary data.</text>
</comment>
<organism evidence="1 2">
    <name type="scientific">Daphnia magna</name>
    <dbReference type="NCBI Taxonomy" id="35525"/>
    <lineage>
        <taxon>Eukaryota</taxon>
        <taxon>Metazoa</taxon>
        <taxon>Ecdysozoa</taxon>
        <taxon>Arthropoda</taxon>
        <taxon>Crustacea</taxon>
        <taxon>Branchiopoda</taxon>
        <taxon>Diplostraca</taxon>
        <taxon>Cladocera</taxon>
        <taxon>Anomopoda</taxon>
        <taxon>Daphniidae</taxon>
        <taxon>Daphnia</taxon>
    </lineage>
</organism>
<evidence type="ECO:0000313" key="2">
    <source>
        <dbReference type="Proteomes" id="UP001234178"/>
    </source>
</evidence>
<gene>
    <name evidence="1" type="ORF">OUZ56_021903</name>
</gene>
<proteinExistence type="predicted"/>
<dbReference type="EMBL" id="JAOYFB010000039">
    <property type="protein sequence ID" value="KAK4028884.1"/>
    <property type="molecule type" value="Genomic_DNA"/>
</dbReference>
<keyword evidence="2" id="KW-1185">Reference proteome</keyword>
<reference evidence="1 2" key="1">
    <citation type="journal article" date="2023" name="Nucleic Acids Res.">
        <title>The hologenome of Daphnia magna reveals possible DNA methylation and microbiome-mediated evolution of the host genome.</title>
        <authorList>
            <person name="Chaturvedi A."/>
            <person name="Li X."/>
            <person name="Dhandapani V."/>
            <person name="Marshall H."/>
            <person name="Kissane S."/>
            <person name="Cuenca-Cambronero M."/>
            <person name="Asole G."/>
            <person name="Calvet F."/>
            <person name="Ruiz-Romero M."/>
            <person name="Marangio P."/>
            <person name="Guigo R."/>
            <person name="Rago D."/>
            <person name="Mirbahai L."/>
            <person name="Eastwood N."/>
            <person name="Colbourne J.K."/>
            <person name="Zhou J."/>
            <person name="Mallon E."/>
            <person name="Orsini L."/>
        </authorList>
    </citation>
    <scope>NUCLEOTIDE SEQUENCE [LARGE SCALE GENOMIC DNA]</scope>
    <source>
        <strain evidence="1">LRV0_1</strain>
    </source>
</reference>
<accession>A0ABR0AUS4</accession>
<dbReference type="Proteomes" id="UP001234178">
    <property type="component" value="Unassembled WGS sequence"/>
</dbReference>
<name>A0ABR0AUS4_9CRUS</name>
<evidence type="ECO:0000313" key="1">
    <source>
        <dbReference type="EMBL" id="KAK4028884.1"/>
    </source>
</evidence>
<sequence length="83" mass="9731">MKETKWMLLGCALDNKSAAAFCEFLTACQRDEESKVENGAFTCREFEYLEYVCGKRKIRWKSFFLLDSLSKRNAEEFGNKKKL</sequence>
<protein>
    <submittedName>
        <fullName evidence="1">Uncharacterized protein</fullName>
    </submittedName>
</protein>